<dbReference type="AlphaFoldDB" id="A0A2S6ZKW2"/>
<dbReference type="Proteomes" id="UP000239898">
    <property type="component" value="Unassembled WGS sequence"/>
</dbReference>
<keyword evidence="6" id="KW-0998">Cell outer membrane</keyword>
<dbReference type="GO" id="GO:0044718">
    <property type="term" value="P:siderophore transmembrane transport"/>
    <property type="evidence" value="ECO:0007669"/>
    <property type="project" value="TreeGrafter"/>
</dbReference>
<keyword evidence="3" id="KW-1134">Transmembrane beta strand</keyword>
<dbReference type="OrthoDB" id="9768147at2"/>
<dbReference type="InterPro" id="IPR057601">
    <property type="entry name" value="Oar-like_b-barrel"/>
</dbReference>
<dbReference type="Gene3D" id="2.170.130.10">
    <property type="entry name" value="TonB-dependent receptor, plug domain"/>
    <property type="match status" value="1"/>
</dbReference>
<feature type="domain" description="TonB-dependent receptor plug" evidence="8">
    <location>
        <begin position="147"/>
        <end position="245"/>
    </location>
</feature>
<organism evidence="10 11">
    <name type="scientific">Xanthomonas theicola</name>
    <dbReference type="NCBI Taxonomy" id="56464"/>
    <lineage>
        <taxon>Bacteria</taxon>
        <taxon>Pseudomonadati</taxon>
        <taxon>Pseudomonadota</taxon>
        <taxon>Gammaproteobacteria</taxon>
        <taxon>Lysobacterales</taxon>
        <taxon>Lysobacteraceae</taxon>
        <taxon>Xanthomonas</taxon>
    </lineage>
</organism>
<evidence type="ECO:0000259" key="8">
    <source>
        <dbReference type="Pfam" id="PF07715"/>
    </source>
</evidence>
<feature type="region of interest" description="Disordered" evidence="7">
    <location>
        <begin position="439"/>
        <end position="486"/>
    </location>
</feature>
<evidence type="ECO:0000259" key="9">
    <source>
        <dbReference type="Pfam" id="PF25183"/>
    </source>
</evidence>
<comment type="caution">
    <text evidence="10">The sequence shown here is derived from an EMBL/GenBank/DDBJ whole genome shotgun (WGS) entry which is preliminary data.</text>
</comment>
<dbReference type="InterPro" id="IPR036942">
    <property type="entry name" value="Beta-barrel_TonB_sf"/>
</dbReference>
<feature type="domain" description="TonB-dependent transporter Oar-like beta-barrel" evidence="9">
    <location>
        <begin position="608"/>
        <end position="987"/>
    </location>
</feature>
<dbReference type="Gene3D" id="2.40.170.20">
    <property type="entry name" value="TonB-dependent receptor, beta-barrel domain"/>
    <property type="match status" value="1"/>
</dbReference>
<dbReference type="Pfam" id="PF25183">
    <property type="entry name" value="OMP_b-brl_4"/>
    <property type="match status" value="2"/>
</dbReference>
<dbReference type="InterPro" id="IPR012910">
    <property type="entry name" value="Plug_dom"/>
</dbReference>
<gene>
    <name evidence="10" type="ORF">XthCFBP4691_01645</name>
</gene>
<evidence type="ECO:0000256" key="5">
    <source>
        <dbReference type="ARBA" id="ARBA00023136"/>
    </source>
</evidence>
<evidence type="ECO:0000256" key="7">
    <source>
        <dbReference type="SAM" id="MobiDB-lite"/>
    </source>
</evidence>
<comment type="subcellular location">
    <subcellularLocation>
        <location evidence="1">Cell outer membrane</location>
        <topology evidence="1">Multi-pass membrane protein</topology>
    </subcellularLocation>
</comment>
<keyword evidence="2" id="KW-0813">Transport</keyword>
<evidence type="ECO:0000256" key="4">
    <source>
        <dbReference type="ARBA" id="ARBA00022692"/>
    </source>
</evidence>
<protein>
    <submittedName>
        <fullName evidence="10">Oar protein</fullName>
    </submittedName>
</protein>
<feature type="domain" description="TonB-dependent transporter Oar-like beta-barrel" evidence="9">
    <location>
        <begin position="353"/>
        <end position="602"/>
    </location>
</feature>
<dbReference type="RefSeq" id="WP_128418821.1">
    <property type="nucleotide sequence ID" value="NZ_CP049017.1"/>
</dbReference>
<keyword evidence="4" id="KW-0812">Transmembrane</keyword>
<dbReference type="SUPFAM" id="SSF56935">
    <property type="entry name" value="Porins"/>
    <property type="match status" value="1"/>
</dbReference>
<dbReference type="PANTHER" id="PTHR30069">
    <property type="entry name" value="TONB-DEPENDENT OUTER MEMBRANE RECEPTOR"/>
    <property type="match status" value="1"/>
</dbReference>
<name>A0A2S6ZKW2_9XANT</name>
<dbReference type="Pfam" id="PF13620">
    <property type="entry name" value="CarboxypepD_reg"/>
    <property type="match status" value="1"/>
</dbReference>
<keyword evidence="11" id="KW-1185">Reference proteome</keyword>
<dbReference type="InterPro" id="IPR013784">
    <property type="entry name" value="Carb-bd-like_fold"/>
</dbReference>
<proteinExistence type="predicted"/>
<evidence type="ECO:0000256" key="1">
    <source>
        <dbReference type="ARBA" id="ARBA00004571"/>
    </source>
</evidence>
<feature type="compositionally biased region" description="Polar residues" evidence="7">
    <location>
        <begin position="448"/>
        <end position="481"/>
    </location>
</feature>
<evidence type="ECO:0000256" key="2">
    <source>
        <dbReference type="ARBA" id="ARBA00022448"/>
    </source>
</evidence>
<dbReference type="GO" id="GO:0030246">
    <property type="term" value="F:carbohydrate binding"/>
    <property type="evidence" value="ECO:0007669"/>
    <property type="project" value="InterPro"/>
</dbReference>
<evidence type="ECO:0000313" key="10">
    <source>
        <dbReference type="EMBL" id="PPT92922.1"/>
    </source>
</evidence>
<evidence type="ECO:0000313" key="11">
    <source>
        <dbReference type="Proteomes" id="UP000239898"/>
    </source>
</evidence>
<dbReference type="InterPro" id="IPR039426">
    <property type="entry name" value="TonB-dep_rcpt-like"/>
</dbReference>
<reference evidence="10 11" key="1">
    <citation type="submission" date="2016-08" db="EMBL/GenBank/DDBJ databases">
        <title>Evolution of the type three secretion system and type three effector repertoires in Xanthomonas.</title>
        <authorList>
            <person name="Merda D."/>
            <person name="Briand M."/>
            <person name="Bosis E."/>
            <person name="Rousseau C."/>
            <person name="Portier P."/>
            <person name="Jacques M.-A."/>
            <person name="Fischer-Le Saux M."/>
        </authorList>
    </citation>
    <scope>NUCLEOTIDE SEQUENCE [LARGE SCALE GENOMIC DNA]</scope>
    <source>
        <strain evidence="10 11">CFBP 4691</strain>
    </source>
</reference>
<accession>A0A2S6ZKW2</accession>
<dbReference type="SUPFAM" id="SSF49452">
    <property type="entry name" value="Starch-binding domain-like"/>
    <property type="match status" value="1"/>
</dbReference>
<dbReference type="Pfam" id="PF07715">
    <property type="entry name" value="Plug"/>
    <property type="match status" value="1"/>
</dbReference>
<keyword evidence="5" id="KW-0472">Membrane</keyword>
<dbReference type="GO" id="GO:0009279">
    <property type="term" value="C:cell outer membrane"/>
    <property type="evidence" value="ECO:0007669"/>
    <property type="project" value="UniProtKB-SubCell"/>
</dbReference>
<dbReference type="EMBL" id="MIGX01000004">
    <property type="protein sequence ID" value="PPT92922.1"/>
    <property type="molecule type" value="Genomic_DNA"/>
</dbReference>
<dbReference type="InterPro" id="IPR037066">
    <property type="entry name" value="Plug_dom_sf"/>
</dbReference>
<evidence type="ECO:0000256" key="3">
    <source>
        <dbReference type="ARBA" id="ARBA00022452"/>
    </source>
</evidence>
<dbReference type="PANTHER" id="PTHR30069:SF46">
    <property type="entry name" value="OAR PROTEIN"/>
    <property type="match status" value="1"/>
</dbReference>
<dbReference type="GO" id="GO:0015344">
    <property type="term" value="F:siderophore uptake transmembrane transporter activity"/>
    <property type="evidence" value="ECO:0007669"/>
    <property type="project" value="TreeGrafter"/>
</dbReference>
<sequence length="1022" mass="110212">MSFGHYRPAVGRNRDARRHPLKVSLLALALSGAANLACVDRVHAQSTTAGIYGSVPPGENLSILVQSDTGLSRTVQVDASGRYSIGSLPVGTYTVTLQRGGQALEARKGVTLRVNSGTDVSFGGADATTLETVTVTGGGIARVDISTVDARTVVTAEQLARLPLGRSAESIALLAPGVVQGSGYFGNTVSFGGAGISENAYYINGYGTGNPLTNLGGVGLPYGAIDQQEIYTGGYSARYGRSTGGIISQVGKRGTNAWHFGGQMLWRPAALASENRNVFYPDTAPPPGYNYTDATRPGTLYRSRKNDKAWKTVYSAYAGGPLIEDTLFLFLSAEQEKSEGTSTNAINSAILGRGHYATDEPKVYAKVDWNINDSNILELTGIKSNYRDGGTYNAFDYKTLTEGGRIAALPDTVKVNDRYYIGKYTSYITDQLTFSATYGKSQRDNQRDNPSTAPFISGAANQDPSITGGTPIRNNQTSTQARDGESKTHGLRIDLEYVLGDHTLTAGVDNMYFNADNEGVITTGPGYVWTYARSARPNAPISSALGVGAPRGNGYYAYRTVFTTATSMSVKQNAYFVEDKWQIDDTLLLSLGIRNDTFTNANSAGETYVESGDQWAPRLGLSWDVFGDSSFKVYGNLGRYFLALPNSVAIRGASPATFTREYFTYTGIDAQGNATGLTPLGPGPVSSNGEFGQAPDAKGIAARDLKSMYQDEFMLGFDKTLGSDWVTGAKFTYRNLGAAIDDVCDPARMEDKLTALGIDPSSVDIPGCIIFNPGETNTFSLANVDGSGRTSLRMTKADWGFDKDAKRKYLALDLYLQHPFDGTWEGRIDYTVSHSFGNTEGQVKSDIGQSDVSKTQDWDAAALMRYAGGDLANDRRHQIKLYGSYRIAPEWMASASVRILSGTPKSCLGYFSANGTDEDSTAGDPVGYGASYHSCNGQASRPGDAGRTPWTRIVDLGLSYRPAFADDKLSFNLQVFNLFNERKPVQVNSTWEDSPYTLSNTYNMGLFYTAPRYAQVSVSYDY</sequence>
<evidence type="ECO:0000256" key="6">
    <source>
        <dbReference type="ARBA" id="ARBA00023237"/>
    </source>
</evidence>